<evidence type="ECO:0000313" key="3">
    <source>
        <dbReference type="Proteomes" id="UP001235269"/>
    </source>
</evidence>
<keyword evidence="1" id="KW-0812">Transmembrane</keyword>
<evidence type="ECO:0000313" key="2">
    <source>
        <dbReference type="EMBL" id="MDQ0455388.1"/>
    </source>
</evidence>
<organism evidence="2 3">
    <name type="scientific">Rhizobium paknamense</name>
    <dbReference type="NCBI Taxonomy" id="1206817"/>
    <lineage>
        <taxon>Bacteria</taxon>
        <taxon>Pseudomonadati</taxon>
        <taxon>Pseudomonadota</taxon>
        <taxon>Alphaproteobacteria</taxon>
        <taxon>Hyphomicrobiales</taxon>
        <taxon>Rhizobiaceae</taxon>
        <taxon>Rhizobium/Agrobacterium group</taxon>
        <taxon>Rhizobium</taxon>
    </lineage>
</organism>
<accession>A0ABU0IAY5</accession>
<keyword evidence="1" id="KW-0472">Membrane</keyword>
<keyword evidence="1" id="KW-1133">Transmembrane helix</keyword>
<dbReference type="EMBL" id="JAUSWH010000004">
    <property type="protein sequence ID" value="MDQ0455388.1"/>
    <property type="molecule type" value="Genomic_DNA"/>
</dbReference>
<comment type="caution">
    <text evidence="2">The sequence shown here is derived from an EMBL/GenBank/DDBJ whole genome shotgun (WGS) entry which is preliminary data.</text>
</comment>
<reference evidence="2 3" key="1">
    <citation type="submission" date="2023-07" db="EMBL/GenBank/DDBJ databases">
        <title>Genomic Encyclopedia of Type Strains, Phase IV (KMG-IV): sequencing the most valuable type-strain genomes for metagenomic binning, comparative biology and taxonomic classification.</title>
        <authorList>
            <person name="Goeker M."/>
        </authorList>
    </citation>
    <scope>NUCLEOTIDE SEQUENCE [LARGE SCALE GENOMIC DNA]</scope>
    <source>
        <strain evidence="2 3">DSM 100301</strain>
    </source>
</reference>
<keyword evidence="3" id="KW-1185">Reference proteome</keyword>
<dbReference type="RefSeq" id="WP_307157575.1">
    <property type="nucleotide sequence ID" value="NZ_JAUSWH010000004.1"/>
</dbReference>
<dbReference type="Proteomes" id="UP001235269">
    <property type="component" value="Unassembled WGS sequence"/>
</dbReference>
<proteinExistence type="predicted"/>
<protein>
    <submittedName>
        <fullName evidence="2">Uncharacterized protein</fullName>
    </submittedName>
</protein>
<sequence length="106" mass="11636">MIRFVLRAFSLVFLILAVLTASFDSIASVAASSMITTSFGSLWKSVDTASLLAFRSLTETYLGQPVWMVIEAGMLRQPGFAVFLVLALLLWMAGYRRPRPAGRFAA</sequence>
<name>A0ABU0IAY5_9HYPH</name>
<feature type="transmembrane region" description="Helical" evidence="1">
    <location>
        <begin position="75"/>
        <end position="93"/>
    </location>
</feature>
<gene>
    <name evidence="2" type="ORF">QO005_001722</name>
</gene>
<evidence type="ECO:0000256" key="1">
    <source>
        <dbReference type="SAM" id="Phobius"/>
    </source>
</evidence>